<evidence type="ECO:0000313" key="2">
    <source>
        <dbReference type="Proteomes" id="UP001596175"/>
    </source>
</evidence>
<sequence>MTTSEAGHLHRDQVCTLFALALDGHSRAEDELRELAVHHDGAAELLGVLACSDANVHTGAPRPADVAATDQVIAAVLEAVLGRARRT</sequence>
<evidence type="ECO:0000313" key="1">
    <source>
        <dbReference type="EMBL" id="MFC5138311.1"/>
    </source>
</evidence>
<proteinExistence type="predicted"/>
<gene>
    <name evidence="1" type="ORF">ACFPK1_08730</name>
</gene>
<reference evidence="2" key="1">
    <citation type="journal article" date="2019" name="Int. J. Syst. Evol. Microbiol.">
        <title>The Global Catalogue of Microorganisms (GCM) 10K type strain sequencing project: providing services to taxonomists for standard genome sequencing and annotation.</title>
        <authorList>
            <consortium name="The Broad Institute Genomics Platform"/>
            <consortium name="The Broad Institute Genome Sequencing Center for Infectious Disease"/>
            <person name="Wu L."/>
            <person name="Ma J."/>
        </authorList>
    </citation>
    <scope>NUCLEOTIDE SEQUENCE [LARGE SCALE GENOMIC DNA]</scope>
    <source>
        <strain evidence="2">XZYJ18</strain>
    </source>
</reference>
<dbReference type="RefSeq" id="WP_378020519.1">
    <property type="nucleotide sequence ID" value="NZ_JBHSKG010000003.1"/>
</dbReference>
<keyword evidence="2" id="KW-1185">Reference proteome</keyword>
<name>A0ABV9Z9M3_9PSEU</name>
<comment type="caution">
    <text evidence="1">The sequence shown here is derived from an EMBL/GenBank/DDBJ whole genome shotgun (WGS) entry which is preliminary data.</text>
</comment>
<dbReference type="Proteomes" id="UP001596175">
    <property type="component" value="Unassembled WGS sequence"/>
</dbReference>
<dbReference type="EMBL" id="JBHSKG010000003">
    <property type="protein sequence ID" value="MFC5138311.1"/>
    <property type="molecule type" value="Genomic_DNA"/>
</dbReference>
<organism evidence="1 2">
    <name type="scientific">Actinomycetospora rhizophila</name>
    <dbReference type="NCBI Taxonomy" id="1416876"/>
    <lineage>
        <taxon>Bacteria</taxon>
        <taxon>Bacillati</taxon>
        <taxon>Actinomycetota</taxon>
        <taxon>Actinomycetes</taxon>
        <taxon>Pseudonocardiales</taxon>
        <taxon>Pseudonocardiaceae</taxon>
        <taxon>Actinomycetospora</taxon>
    </lineage>
</organism>
<accession>A0ABV9Z9M3</accession>
<protein>
    <submittedName>
        <fullName evidence="1">Uncharacterized protein</fullName>
    </submittedName>
</protein>